<protein>
    <recommendedName>
        <fullName evidence="3">Dimethylamine methyltransferase</fullName>
    </recommendedName>
</protein>
<name>A0A415DYG6_9FIRM</name>
<organism evidence="1 2">
    <name type="scientific">Emergencia timonensis</name>
    <dbReference type="NCBI Taxonomy" id="1776384"/>
    <lineage>
        <taxon>Bacteria</taxon>
        <taxon>Bacillati</taxon>
        <taxon>Bacillota</taxon>
        <taxon>Clostridia</taxon>
        <taxon>Peptostreptococcales</taxon>
        <taxon>Anaerovoracaceae</taxon>
        <taxon>Emergencia</taxon>
    </lineage>
</organism>
<sequence>MGVGDPLGAEATHALAAGMGGIRTAGDLVMRLQLAKKMKINEAKAYVAEKLSVSVEELCDIVTMNDKREELGLGLAHVEPNAEANAGMEAKFRIQEVLDIKVNSVERFKERAGLK</sequence>
<gene>
    <name evidence="1" type="ORF">DW099_13370</name>
</gene>
<dbReference type="Pfam" id="PF09505">
    <property type="entry name" value="Dimeth_Pyl"/>
    <property type="match status" value="1"/>
</dbReference>
<comment type="caution">
    <text evidence="1">The sequence shown here is derived from an EMBL/GenBank/DDBJ whole genome shotgun (WGS) entry which is preliminary data.</text>
</comment>
<dbReference type="InterPro" id="IPR012653">
    <property type="entry name" value="Dimeth_MeTrfase_MtbB"/>
</dbReference>
<accession>A0A415DYG6</accession>
<evidence type="ECO:0000313" key="2">
    <source>
        <dbReference type="Proteomes" id="UP000284841"/>
    </source>
</evidence>
<dbReference type="AlphaFoldDB" id="A0A415DYG6"/>
<dbReference type="OrthoDB" id="2083049at2"/>
<dbReference type="EMBL" id="QRMS01000004">
    <property type="protein sequence ID" value="RHJ85832.1"/>
    <property type="molecule type" value="Genomic_DNA"/>
</dbReference>
<dbReference type="Proteomes" id="UP000284841">
    <property type="component" value="Unassembled WGS sequence"/>
</dbReference>
<proteinExistence type="predicted"/>
<dbReference type="GO" id="GO:0008168">
    <property type="term" value="F:methyltransferase activity"/>
    <property type="evidence" value="ECO:0007669"/>
    <property type="project" value="InterPro"/>
</dbReference>
<dbReference type="GO" id="GO:0015948">
    <property type="term" value="P:methanogenesis"/>
    <property type="evidence" value="ECO:0007669"/>
    <property type="project" value="InterPro"/>
</dbReference>
<reference evidence="1 2" key="1">
    <citation type="submission" date="2018-08" db="EMBL/GenBank/DDBJ databases">
        <title>A genome reference for cultivated species of the human gut microbiota.</title>
        <authorList>
            <person name="Zou Y."/>
            <person name="Xue W."/>
            <person name="Luo G."/>
        </authorList>
    </citation>
    <scope>NUCLEOTIDE SEQUENCE [LARGE SCALE GENOMIC DNA]</scope>
    <source>
        <strain evidence="1 2">AM07-24</strain>
    </source>
</reference>
<dbReference type="STRING" id="1776384.GCA_900086585_02084"/>
<keyword evidence="2" id="KW-1185">Reference proteome</keyword>
<evidence type="ECO:0008006" key="3">
    <source>
        <dbReference type="Google" id="ProtNLM"/>
    </source>
</evidence>
<evidence type="ECO:0000313" key="1">
    <source>
        <dbReference type="EMBL" id="RHJ85832.1"/>
    </source>
</evidence>